<dbReference type="InterPro" id="IPR011105">
    <property type="entry name" value="Cell_wall_hydrolase_SleB"/>
</dbReference>
<keyword evidence="4" id="KW-1185">Reference proteome</keyword>
<sequence length="192" mass="21122">MNMIRTLRTATIGAALFFASGTGIAPTLDVDYAALAAAMLEAPLPVDNQDFDCLALNIYHEARSEPAIGRLAVAAVTMNRVQSGDYPNSICAVVHQGGEKHNQCQFSWWCDGRDDTPTDTRAWKLAQQTARRSLLGLAADPTNGATHYHATYVHPGWAKAFEQTTRIGRHRFYRDKSDEPLQLASLSFITLN</sequence>
<dbReference type="PATRIC" id="fig|765912.4.peg.3129"/>
<feature type="signal peptide" evidence="1">
    <location>
        <begin position="1"/>
        <end position="25"/>
    </location>
</feature>
<dbReference type="InterPro" id="IPR042047">
    <property type="entry name" value="SleB_dom1"/>
</dbReference>
<evidence type="ECO:0000313" key="4">
    <source>
        <dbReference type="Proteomes" id="UP000010816"/>
    </source>
</evidence>
<evidence type="ECO:0000259" key="2">
    <source>
        <dbReference type="Pfam" id="PF07486"/>
    </source>
</evidence>
<feature type="domain" description="Cell wall hydrolase SleB" evidence="2">
    <location>
        <begin position="64"/>
        <end position="173"/>
    </location>
</feature>
<accession>L0H2K0</accession>
<proteinExistence type="predicted"/>
<dbReference type="KEGG" id="tmb:Thimo_3200"/>
<dbReference type="HOGENOM" id="CLU_086663_1_1_6"/>
<evidence type="ECO:0000313" key="3">
    <source>
        <dbReference type="EMBL" id="AGA91880.1"/>
    </source>
</evidence>
<dbReference type="STRING" id="765912.Thimo_3200"/>
<protein>
    <submittedName>
        <fullName evidence="3">Cell Wall Hydrolase</fullName>
    </submittedName>
</protein>
<dbReference type="Pfam" id="PF07486">
    <property type="entry name" value="Hydrolase_2"/>
    <property type="match status" value="1"/>
</dbReference>
<feature type="chain" id="PRO_5003943581" evidence="1">
    <location>
        <begin position="26"/>
        <end position="192"/>
    </location>
</feature>
<reference evidence="3 4" key="1">
    <citation type="submission" date="2011-09" db="EMBL/GenBank/DDBJ databases">
        <title>Complete sequence of chromosome of Thioflavicoccus mobilis 8321.</title>
        <authorList>
            <consortium name="US DOE Joint Genome Institute"/>
            <person name="Lucas S."/>
            <person name="Han J."/>
            <person name="Lapidus A."/>
            <person name="Cheng J.-F."/>
            <person name="Goodwin L."/>
            <person name="Pitluck S."/>
            <person name="Peters L."/>
            <person name="Ovchinnikova G."/>
            <person name="Lu M."/>
            <person name="Detter J.C."/>
            <person name="Han C."/>
            <person name="Tapia R."/>
            <person name="Land M."/>
            <person name="Hauser L."/>
            <person name="Kyrpides N."/>
            <person name="Ivanova N."/>
            <person name="Pagani I."/>
            <person name="Vogl K."/>
            <person name="Liu Z."/>
            <person name="Imhoff J."/>
            <person name="Thiel V."/>
            <person name="Frigaard N.-U."/>
            <person name="Bryant D."/>
            <person name="Woyke T."/>
        </authorList>
    </citation>
    <scope>NUCLEOTIDE SEQUENCE [LARGE SCALE GENOMIC DNA]</scope>
    <source>
        <strain evidence="3 4">8321</strain>
    </source>
</reference>
<dbReference type="Proteomes" id="UP000010816">
    <property type="component" value="Chromosome"/>
</dbReference>
<dbReference type="EMBL" id="CP003051">
    <property type="protein sequence ID" value="AGA91880.1"/>
    <property type="molecule type" value="Genomic_DNA"/>
</dbReference>
<evidence type="ECO:0000256" key="1">
    <source>
        <dbReference type="SAM" id="SignalP"/>
    </source>
</evidence>
<name>L0H2K0_9GAMM</name>
<gene>
    <name evidence="3" type="ORF">Thimo_3200</name>
</gene>
<dbReference type="OrthoDB" id="9785345at2"/>
<dbReference type="AlphaFoldDB" id="L0H2K0"/>
<dbReference type="eggNOG" id="COG3773">
    <property type="taxonomic scope" value="Bacteria"/>
</dbReference>
<keyword evidence="3" id="KW-0378">Hydrolase</keyword>
<dbReference type="GO" id="GO:0016787">
    <property type="term" value="F:hydrolase activity"/>
    <property type="evidence" value="ECO:0007669"/>
    <property type="project" value="UniProtKB-KW"/>
</dbReference>
<dbReference type="Gene3D" id="1.10.10.2520">
    <property type="entry name" value="Cell wall hydrolase SleB, domain 1"/>
    <property type="match status" value="1"/>
</dbReference>
<organism evidence="3 4">
    <name type="scientific">Thioflavicoccus mobilis 8321</name>
    <dbReference type="NCBI Taxonomy" id="765912"/>
    <lineage>
        <taxon>Bacteria</taxon>
        <taxon>Pseudomonadati</taxon>
        <taxon>Pseudomonadota</taxon>
        <taxon>Gammaproteobacteria</taxon>
        <taxon>Chromatiales</taxon>
        <taxon>Chromatiaceae</taxon>
        <taxon>Thioflavicoccus</taxon>
    </lineage>
</organism>
<keyword evidence="1" id="KW-0732">Signal</keyword>